<keyword evidence="2" id="KW-0449">Lipoprotein</keyword>
<proteinExistence type="predicted"/>
<organism evidence="2 3">
    <name type="scientific">Dongia mobilis</name>
    <dbReference type="NCBI Taxonomy" id="578943"/>
    <lineage>
        <taxon>Bacteria</taxon>
        <taxon>Pseudomonadati</taxon>
        <taxon>Pseudomonadota</taxon>
        <taxon>Alphaproteobacteria</taxon>
        <taxon>Rhodospirillales</taxon>
        <taxon>Dongiaceae</taxon>
        <taxon>Dongia</taxon>
    </lineage>
</organism>
<evidence type="ECO:0000256" key="1">
    <source>
        <dbReference type="SAM" id="SignalP"/>
    </source>
</evidence>
<name>A0A4R6WFZ8_9PROT</name>
<dbReference type="OrthoDB" id="9802674at2"/>
<protein>
    <submittedName>
        <fullName evidence="2">Pilus biogenesis lipoprotein CpaD</fullName>
    </submittedName>
</protein>
<comment type="caution">
    <text evidence="2">The sequence shown here is derived from an EMBL/GenBank/DDBJ whole genome shotgun (WGS) entry which is preliminary data.</text>
</comment>
<feature type="signal peptide" evidence="1">
    <location>
        <begin position="1"/>
        <end position="22"/>
    </location>
</feature>
<keyword evidence="3" id="KW-1185">Reference proteome</keyword>
<gene>
    <name evidence="2" type="ORF">A8950_3413</name>
</gene>
<dbReference type="RefSeq" id="WP_133614849.1">
    <property type="nucleotide sequence ID" value="NZ_SNYW01000012.1"/>
</dbReference>
<evidence type="ECO:0000313" key="2">
    <source>
        <dbReference type="EMBL" id="TDQ78950.1"/>
    </source>
</evidence>
<dbReference type="PROSITE" id="PS51257">
    <property type="entry name" value="PROKAR_LIPOPROTEIN"/>
    <property type="match status" value="1"/>
</dbReference>
<dbReference type="AlphaFoldDB" id="A0A4R6WFZ8"/>
<reference evidence="2 3" key="1">
    <citation type="submission" date="2019-03" db="EMBL/GenBank/DDBJ databases">
        <title>Genomic Encyclopedia of Type Strains, Phase III (KMG-III): the genomes of soil and plant-associated and newly described type strains.</title>
        <authorList>
            <person name="Whitman W."/>
        </authorList>
    </citation>
    <scope>NUCLEOTIDE SEQUENCE [LARGE SCALE GENOMIC DNA]</scope>
    <source>
        <strain evidence="2 3">CGMCC 1.7660</strain>
    </source>
</reference>
<accession>A0A4R6WFZ8</accession>
<dbReference type="EMBL" id="SNYW01000012">
    <property type="protein sequence ID" value="TDQ78950.1"/>
    <property type="molecule type" value="Genomic_DNA"/>
</dbReference>
<dbReference type="Proteomes" id="UP000295783">
    <property type="component" value="Unassembled WGS sequence"/>
</dbReference>
<feature type="chain" id="PRO_5020351272" evidence="1">
    <location>
        <begin position="23"/>
        <end position="224"/>
    </location>
</feature>
<sequence length="224" mass="23722">MLRRFAIAAICLAGLAACEANIADYDYRERYPIKVEERTALLILDPGPGGSVMSQDLGAIDEFSLDYGKRAAGTITVEIGANSRTDPLATNFGRQIVDILGARGIPRSHITFKYDTDPAAAKYGRAIMQFPIYVAIAHECGTFKDQPGFTPLNENTGGFGCANQRNLAAMVVNPRDLIDMQSPTGRLAARSDVVVGKYIAGVKIGAGPPGEAPALSTQSTTGGL</sequence>
<dbReference type="Pfam" id="PF09476">
    <property type="entry name" value="Pilus_CpaD"/>
    <property type="match status" value="1"/>
</dbReference>
<evidence type="ECO:0000313" key="3">
    <source>
        <dbReference type="Proteomes" id="UP000295783"/>
    </source>
</evidence>
<dbReference type="InterPro" id="IPR019027">
    <property type="entry name" value="Pilus_biogenesis_CpaD-related"/>
</dbReference>
<keyword evidence="1" id="KW-0732">Signal</keyword>